<organism evidence="1 2">
    <name type="scientific">Hymenochirus boettgeri</name>
    <name type="common">Congo dwarf clawed frog</name>
    <dbReference type="NCBI Taxonomy" id="247094"/>
    <lineage>
        <taxon>Eukaryota</taxon>
        <taxon>Metazoa</taxon>
        <taxon>Chordata</taxon>
        <taxon>Craniata</taxon>
        <taxon>Vertebrata</taxon>
        <taxon>Euteleostomi</taxon>
        <taxon>Amphibia</taxon>
        <taxon>Batrachia</taxon>
        <taxon>Anura</taxon>
        <taxon>Pipoidea</taxon>
        <taxon>Pipidae</taxon>
        <taxon>Pipinae</taxon>
        <taxon>Hymenochirus</taxon>
    </lineage>
</organism>
<gene>
    <name evidence="1" type="ORF">GDO86_000306</name>
</gene>
<evidence type="ECO:0000313" key="1">
    <source>
        <dbReference type="EMBL" id="KAG8453622.1"/>
    </source>
</evidence>
<evidence type="ECO:0000313" key="2">
    <source>
        <dbReference type="Proteomes" id="UP000812440"/>
    </source>
</evidence>
<reference evidence="1" key="1">
    <citation type="thesis" date="2020" institute="ProQuest LLC" country="789 East Eisenhower Parkway, Ann Arbor, MI, USA">
        <title>Comparative Genomics and Chromosome Evolution.</title>
        <authorList>
            <person name="Mudd A.B."/>
        </authorList>
    </citation>
    <scope>NUCLEOTIDE SEQUENCE</scope>
    <source>
        <strain evidence="1">Female2</strain>
        <tissue evidence="1">Blood</tissue>
    </source>
</reference>
<proteinExistence type="predicted"/>
<accession>A0A8T2KB53</accession>
<dbReference type="Proteomes" id="UP000812440">
    <property type="component" value="Chromosome 1"/>
</dbReference>
<protein>
    <submittedName>
        <fullName evidence="1">Uncharacterized protein</fullName>
    </submittedName>
</protein>
<dbReference type="AlphaFoldDB" id="A0A8T2KB53"/>
<name>A0A8T2KB53_9PIPI</name>
<dbReference type="EMBL" id="JAACNH010000001">
    <property type="protein sequence ID" value="KAG8453622.1"/>
    <property type="molecule type" value="Genomic_DNA"/>
</dbReference>
<keyword evidence="2" id="KW-1185">Reference proteome</keyword>
<comment type="caution">
    <text evidence="1">The sequence shown here is derived from an EMBL/GenBank/DDBJ whole genome shotgun (WGS) entry which is preliminary data.</text>
</comment>
<sequence length="93" mass="10739">MRTQSCTKHYLKRKFCVFKRISHCSDYFYGQVFTFTCSISCQISSGKLTSAQHAYILLVASQLSLKQYRHVQMCTMTGTTEWEGGIQITMHVQ</sequence>